<feature type="signal peptide" evidence="1">
    <location>
        <begin position="1"/>
        <end position="23"/>
    </location>
</feature>
<comment type="caution">
    <text evidence="2">The sequence shown here is derived from an EMBL/GenBank/DDBJ whole genome shotgun (WGS) entry which is preliminary data.</text>
</comment>
<proteinExistence type="predicted"/>
<protein>
    <recommendedName>
        <fullName evidence="4">Large exoprotein involved in heme utilization or adhesion</fullName>
    </recommendedName>
</protein>
<keyword evidence="1" id="KW-0732">Signal</keyword>
<evidence type="ECO:0000313" key="3">
    <source>
        <dbReference type="Proteomes" id="UP001549145"/>
    </source>
</evidence>
<evidence type="ECO:0000256" key="1">
    <source>
        <dbReference type="SAM" id="SignalP"/>
    </source>
</evidence>
<organism evidence="2 3">
    <name type="scientific">Methylobacterium goesingense</name>
    <dbReference type="NCBI Taxonomy" id="243690"/>
    <lineage>
        <taxon>Bacteria</taxon>
        <taxon>Pseudomonadati</taxon>
        <taxon>Pseudomonadota</taxon>
        <taxon>Alphaproteobacteria</taxon>
        <taxon>Hyphomicrobiales</taxon>
        <taxon>Methylobacteriaceae</taxon>
        <taxon>Methylobacterium</taxon>
    </lineage>
</organism>
<gene>
    <name evidence="2" type="ORF">ABID43_002619</name>
</gene>
<name>A0ABV2L8K7_9HYPH</name>
<accession>A0ABV2L8K7</accession>
<evidence type="ECO:0008006" key="4">
    <source>
        <dbReference type="Google" id="ProtNLM"/>
    </source>
</evidence>
<sequence>MRRAALAVTTLALLTASAGIADAAKKKVQVPNRYDGTWSIEVVTLDGPCDRAYRYGVQIRRGEASYAGGEFNISGRVSQNGAVRAVISRGNDAADVVGRLGRQGVGNGTWNTTGLIACSGRWNAERRG</sequence>
<evidence type="ECO:0000313" key="2">
    <source>
        <dbReference type="EMBL" id="MET3693075.1"/>
    </source>
</evidence>
<dbReference type="EMBL" id="JBEPMM010000006">
    <property type="protein sequence ID" value="MET3693075.1"/>
    <property type="molecule type" value="Genomic_DNA"/>
</dbReference>
<reference evidence="2 3" key="1">
    <citation type="submission" date="2024-06" db="EMBL/GenBank/DDBJ databases">
        <title>Genomic Encyclopedia of Type Strains, Phase IV (KMG-IV): sequencing the most valuable type-strain genomes for metagenomic binning, comparative biology and taxonomic classification.</title>
        <authorList>
            <person name="Goeker M."/>
        </authorList>
    </citation>
    <scope>NUCLEOTIDE SEQUENCE [LARGE SCALE GENOMIC DNA]</scope>
    <source>
        <strain evidence="2 3">DSM 21331</strain>
    </source>
</reference>
<feature type="chain" id="PRO_5046161012" description="Large exoprotein involved in heme utilization or adhesion" evidence="1">
    <location>
        <begin position="24"/>
        <end position="128"/>
    </location>
</feature>
<dbReference type="Proteomes" id="UP001549145">
    <property type="component" value="Unassembled WGS sequence"/>
</dbReference>
<keyword evidence="3" id="KW-1185">Reference proteome</keyword>
<dbReference type="RefSeq" id="WP_238279892.1">
    <property type="nucleotide sequence ID" value="NZ_BPQL01000068.1"/>
</dbReference>